<organism evidence="2 3">
    <name type="scientific">Hibiscus sabdariffa</name>
    <name type="common">roselle</name>
    <dbReference type="NCBI Taxonomy" id="183260"/>
    <lineage>
        <taxon>Eukaryota</taxon>
        <taxon>Viridiplantae</taxon>
        <taxon>Streptophyta</taxon>
        <taxon>Embryophyta</taxon>
        <taxon>Tracheophyta</taxon>
        <taxon>Spermatophyta</taxon>
        <taxon>Magnoliopsida</taxon>
        <taxon>eudicotyledons</taxon>
        <taxon>Gunneridae</taxon>
        <taxon>Pentapetalae</taxon>
        <taxon>rosids</taxon>
        <taxon>malvids</taxon>
        <taxon>Malvales</taxon>
        <taxon>Malvaceae</taxon>
        <taxon>Malvoideae</taxon>
        <taxon>Hibiscus</taxon>
    </lineage>
</organism>
<name>A0ABR2B8T3_9ROSI</name>
<dbReference type="EMBL" id="JBBPBM010000153">
    <property type="protein sequence ID" value="KAK8503395.1"/>
    <property type="molecule type" value="Genomic_DNA"/>
</dbReference>
<protein>
    <submittedName>
        <fullName evidence="2">Uncharacterized protein</fullName>
    </submittedName>
</protein>
<evidence type="ECO:0000313" key="2">
    <source>
        <dbReference type="EMBL" id="KAK8503395.1"/>
    </source>
</evidence>
<feature type="signal peptide" evidence="1">
    <location>
        <begin position="1"/>
        <end position="33"/>
    </location>
</feature>
<proteinExistence type="predicted"/>
<feature type="chain" id="PRO_5046853216" evidence="1">
    <location>
        <begin position="34"/>
        <end position="84"/>
    </location>
</feature>
<keyword evidence="1" id="KW-0732">Signal</keyword>
<reference evidence="2 3" key="1">
    <citation type="journal article" date="2024" name="G3 (Bethesda)">
        <title>Genome assembly of Hibiscus sabdariffa L. provides insights into metabolisms of medicinal natural products.</title>
        <authorList>
            <person name="Kim T."/>
        </authorList>
    </citation>
    <scope>NUCLEOTIDE SEQUENCE [LARGE SCALE GENOMIC DNA]</scope>
    <source>
        <strain evidence="2">TK-2024</strain>
        <tissue evidence="2">Old leaves</tissue>
    </source>
</reference>
<keyword evidence="3" id="KW-1185">Reference proteome</keyword>
<sequence length="84" mass="9103">MESSRVKGRCCNSTVATAVVVLLLMFAAQPASAKIHLLCYFACVMKCDRTLLLICANRCKKTCNYAAAVTDGYSRKVDVGQIGH</sequence>
<dbReference type="Proteomes" id="UP001472677">
    <property type="component" value="Unassembled WGS sequence"/>
</dbReference>
<gene>
    <name evidence="2" type="ORF">V6N12_034790</name>
</gene>
<comment type="caution">
    <text evidence="2">The sequence shown here is derived from an EMBL/GenBank/DDBJ whole genome shotgun (WGS) entry which is preliminary data.</text>
</comment>
<evidence type="ECO:0000313" key="3">
    <source>
        <dbReference type="Proteomes" id="UP001472677"/>
    </source>
</evidence>
<accession>A0ABR2B8T3</accession>
<evidence type="ECO:0000256" key="1">
    <source>
        <dbReference type="SAM" id="SignalP"/>
    </source>
</evidence>